<comment type="caution">
    <text evidence="16">The sequence shown here is derived from an EMBL/GenBank/DDBJ whole genome shotgun (WGS) entry which is preliminary data.</text>
</comment>
<evidence type="ECO:0000256" key="5">
    <source>
        <dbReference type="ARBA" id="ARBA00022692"/>
    </source>
</evidence>
<protein>
    <submittedName>
        <fullName evidence="16">TonB-dependent receptor</fullName>
    </submittedName>
</protein>
<keyword evidence="2 11" id="KW-0813">Transport</keyword>
<gene>
    <name evidence="16" type="ORF">NX786_12990</name>
</gene>
<feature type="domain" description="TonB-dependent receptor-like beta-barrel" evidence="14">
    <location>
        <begin position="284"/>
        <end position="706"/>
    </location>
</feature>
<evidence type="ECO:0000256" key="1">
    <source>
        <dbReference type="ARBA" id="ARBA00004571"/>
    </source>
</evidence>
<dbReference type="EMBL" id="JANUHC010000004">
    <property type="protein sequence ID" value="MCS0630253.1"/>
    <property type="molecule type" value="Genomic_DNA"/>
</dbReference>
<sequence length="742" mass="80584">MQYKRILECLLASGALLMSANTAFAQVAPQPADAAPADGKKAEAAPKADANIVVVTANRVRTNAQTTAVALNVYNGAALADAGVSNVQALQAIDSSVNVTSNNGAAYVAVRGIASTDTTETGDPAVPIGRDGFFTNRSFGIASSMYDVERIEVLKGPQGTLFGRNSTGGLINIITAKPREEFGGYVSADVGNYNTVNLEGAVNVPVSDKVQLRFSGVERHHTGYRNVTGVNLRGDDEGNKSGRLQVAFQPFAGFQGLLSYQKDKTDAVGDVAKTMALGSMAPIGDARTFPGYAPVLTKIDGHRTRWEFSYDRLPWDLTLTYAGGYDSQEYHHRTDATGPAYPATRQFIQSEQPDTRNHEVRISTPLKGRVTAQAGYFYFTERNLIDSGVFNLAMNPGIPIDFSNTYGIKFDYVIRTKTQGLFSQVGWNITPDLKLTVGARYSRDEKERVGQSRLLLGALASPFIPVPAFTVPGDGHVKESKPTWQVGLDYTLTPQNFLYTKYATGYKSGGFNSNGSAASLPYAAETVKSFEVGSKNQFWNRQLKFNASLFYMDYQNYQASQASDALSSGTGVFNVGKATIKGLETELVATVPDVARFDVNATLLNTKFGEGIIVSDGASPAQPHDIGGHRLPNAPSFVLTAGVQRGFDVAGGELTARLSAKYSTEYFYSVFNNPDERQGSYTTLNALLKYRHEGSNWEYQAYANNLTDRDVLANAQHNYTGQVNTIQFQPPRTFGVRVRYDF</sequence>
<evidence type="ECO:0000256" key="13">
    <source>
        <dbReference type="SAM" id="SignalP"/>
    </source>
</evidence>
<evidence type="ECO:0000313" key="16">
    <source>
        <dbReference type="EMBL" id="MCS0630253.1"/>
    </source>
</evidence>
<dbReference type="InterPro" id="IPR000531">
    <property type="entry name" value="Beta-barrel_TonB"/>
</dbReference>
<evidence type="ECO:0000256" key="10">
    <source>
        <dbReference type="ARBA" id="ARBA00023237"/>
    </source>
</evidence>
<proteinExistence type="inferred from homology"/>
<dbReference type="InterPro" id="IPR012910">
    <property type="entry name" value="Plug_dom"/>
</dbReference>
<keyword evidence="6" id="KW-0408">Iron</keyword>
<name>A0ABT2BYN8_9BURK</name>
<keyword evidence="13" id="KW-0732">Signal</keyword>
<evidence type="ECO:0000256" key="11">
    <source>
        <dbReference type="PROSITE-ProRule" id="PRU01360"/>
    </source>
</evidence>
<organism evidence="16 17">
    <name type="scientific">Telluria mixta</name>
    <dbReference type="NCBI Taxonomy" id="34071"/>
    <lineage>
        <taxon>Bacteria</taxon>
        <taxon>Pseudomonadati</taxon>
        <taxon>Pseudomonadota</taxon>
        <taxon>Betaproteobacteria</taxon>
        <taxon>Burkholderiales</taxon>
        <taxon>Oxalobacteraceae</taxon>
        <taxon>Telluria group</taxon>
        <taxon>Telluria</taxon>
    </lineage>
</organism>
<feature type="signal peptide" evidence="13">
    <location>
        <begin position="1"/>
        <end position="25"/>
    </location>
</feature>
<dbReference type="InterPro" id="IPR036942">
    <property type="entry name" value="Beta-barrel_TonB_sf"/>
</dbReference>
<dbReference type="PROSITE" id="PS52016">
    <property type="entry name" value="TONB_DEPENDENT_REC_3"/>
    <property type="match status" value="1"/>
</dbReference>
<dbReference type="Pfam" id="PF07715">
    <property type="entry name" value="Plug"/>
    <property type="match status" value="1"/>
</dbReference>
<feature type="chain" id="PRO_5046113758" evidence="13">
    <location>
        <begin position="26"/>
        <end position="742"/>
    </location>
</feature>
<comment type="subcellular location">
    <subcellularLocation>
        <location evidence="1 11">Cell outer membrane</location>
        <topology evidence="1 11">Multi-pass membrane protein</topology>
    </subcellularLocation>
</comment>
<evidence type="ECO:0000256" key="4">
    <source>
        <dbReference type="ARBA" id="ARBA00022496"/>
    </source>
</evidence>
<keyword evidence="5 11" id="KW-0812">Transmembrane</keyword>
<dbReference type="PANTHER" id="PTHR32552">
    <property type="entry name" value="FERRICHROME IRON RECEPTOR-RELATED"/>
    <property type="match status" value="1"/>
</dbReference>
<evidence type="ECO:0000256" key="8">
    <source>
        <dbReference type="ARBA" id="ARBA00023077"/>
    </source>
</evidence>
<comment type="similarity">
    <text evidence="11 12">Belongs to the TonB-dependent receptor family.</text>
</comment>
<evidence type="ECO:0000256" key="2">
    <source>
        <dbReference type="ARBA" id="ARBA00022448"/>
    </source>
</evidence>
<evidence type="ECO:0000313" key="17">
    <source>
        <dbReference type="Proteomes" id="UP001165263"/>
    </source>
</evidence>
<dbReference type="PANTHER" id="PTHR32552:SF81">
    <property type="entry name" value="TONB-DEPENDENT OUTER MEMBRANE RECEPTOR"/>
    <property type="match status" value="1"/>
</dbReference>
<keyword evidence="9 11" id="KW-0472">Membrane</keyword>
<dbReference type="Proteomes" id="UP001165263">
    <property type="component" value="Unassembled WGS sequence"/>
</dbReference>
<keyword evidence="4" id="KW-0410">Iron transport</keyword>
<keyword evidence="7" id="KW-0406">Ion transport</keyword>
<keyword evidence="10 11" id="KW-0998">Cell outer membrane</keyword>
<dbReference type="RefSeq" id="WP_259449368.1">
    <property type="nucleotide sequence ID" value="NZ_JANUHC010000004.1"/>
</dbReference>
<dbReference type="Gene3D" id="2.40.170.20">
    <property type="entry name" value="TonB-dependent receptor, beta-barrel domain"/>
    <property type="match status" value="1"/>
</dbReference>
<evidence type="ECO:0000256" key="6">
    <source>
        <dbReference type="ARBA" id="ARBA00023004"/>
    </source>
</evidence>
<evidence type="ECO:0000256" key="9">
    <source>
        <dbReference type="ARBA" id="ARBA00023136"/>
    </source>
</evidence>
<evidence type="ECO:0000256" key="3">
    <source>
        <dbReference type="ARBA" id="ARBA00022452"/>
    </source>
</evidence>
<evidence type="ECO:0000256" key="7">
    <source>
        <dbReference type="ARBA" id="ARBA00023065"/>
    </source>
</evidence>
<keyword evidence="16" id="KW-0675">Receptor</keyword>
<reference evidence="16" key="1">
    <citation type="submission" date="2022-08" db="EMBL/GenBank/DDBJ databases">
        <title>Reclassification of Massilia species as members of the genera Telluria, Duganella, Pseudoduganella, Mokoshia gen. nov. and Zemynaea gen. nov. using orthogonal and non-orthogonal genome-based approaches.</title>
        <authorList>
            <person name="Bowman J.P."/>
        </authorList>
    </citation>
    <scope>NUCLEOTIDE SEQUENCE</scope>
    <source>
        <strain evidence="16">LMG 11547</strain>
    </source>
</reference>
<keyword evidence="17" id="KW-1185">Reference proteome</keyword>
<dbReference type="CDD" id="cd01347">
    <property type="entry name" value="ligand_gated_channel"/>
    <property type="match status" value="1"/>
</dbReference>
<keyword evidence="8 12" id="KW-0798">TonB box</keyword>
<dbReference type="Pfam" id="PF00593">
    <property type="entry name" value="TonB_dep_Rec_b-barrel"/>
    <property type="match status" value="1"/>
</dbReference>
<dbReference type="SUPFAM" id="SSF56935">
    <property type="entry name" value="Porins"/>
    <property type="match status" value="1"/>
</dbReference>
<dbReference type="InterPro" id="IPR039426">
    <property type="entry name" value="TonB-dep_rcpt-like"/>
</dbReference>
<accession>A0ABT2BYN8</accession>
<evidence type="ECO:0000259" key="15">
    <source>
        <dbReference type="Pfam" id="PF07715"/>
    </source>
</evidence>
<evidence type="ECO:0000259" key="14">
    <source>
        <dbReference type="Pfam" id="PF00593"/>
    </source>
</evidence>
<keyword evidence="3 11" id="KW-1134">Transmembrane beta strand</keyword>
<feature type="domain" description="TonB-dependent receptor plug" evidence="15">
    <location>
        <begin position="65"/>
        <end position="169"/>
    </location>
</feature>
<evidence type="ECO:0000256" key="12">
    <source>
        <dbReference type="RuleBase" id="RU003357"/>
    </source>
</evidence>